<dbReference type="PANTHER" id="PTHR42781:SF8">
    <property type="entry name" value="BICARBONATE TRANSPORT ATP-BINDING PROTEIN CMPC"/>
    <property type="match status" value="1"/>
</dbReference>
<dbReference type="InterPro" id="IPR050093">
    <property type="entry name" value="ABC_SmlMolc_Importer"/>
</dbReference>
<sequence length="205" mass="23626">MIRIEGLSKSYENIQLYKDFNIEIEEGKTTVLLGASGSGKTTFIRMLLGIESYEKGNIIGLENKNISVVFQEDRLIPWLNVSKNIEIVLKAYLEPDAIQNRIEEILKLVELLEYKDCEINKLSGGMKRRVALARALAYDGELLIMDEPFKGQDYALKLRLLERIKILIIKEKRTVVFVTHDMEEASLLGDVLLKFEERPVKFYKI</sequence>
<dbReference type="SMART" id="SM00382">
    <property type="entry name" value="AAA"/>
    <property type="match status" value="1"/>
</dbReference>
<keyword evidence="6" id="KW-1185">Reference proteome</keyword>
<dbReference type="InterPro" id="IPR017871">
    <property type="entry name" value="ABC_transporter-like_CS"/>
</dbReference>
<dbReference type="Proteomes" id="UP001169242">
    <property type="component" value="Unassembled WGS sequence"/>
</dbReference>
<keyword evidence="3 5" id="KW-0067">ATP-binding</keyword>
<protein>
    <submittedName>
        <fullName evidence="5">ATP-binding cassette domain-containing protein</fullName>
    </submittedName>
</protein>
<reference evidence="5" key="1">
    <citation type="journal article" date="2023" name="Int. J. Syst. Evol. Microbiol.">
        <title>&lt;i&gt;Holtiella tumoricola&lt;/i&gt; gen. nov. sp. nov., isolated from a human clinical sample.</title>
        <authorList>
            <person name="Allen-Vercoe E."/>
            <person name="Daigneault M.C."/>
            <person name="Vancuren S.J."/>
            <person name="Cochrane K."/>
            <person name="O'Neal L.L."/>
            <person name="Sankaranarayanan K."/>
            <person name="Lawson P.A."/>
        </authorList>
    </citation>
    <scope>NUCLEOTIDE SEQUENCE</scope>
    <source>
        <strain evidence="5">CC70A</strain>
    </source>
</reference>
<organism evidence="5 6">
    <name type="scientific">Holtiella tumoricola</name>
    <dbReference type="NCBI Taxonomy" id="3018743"/>
    <lineage>
        <taxon>Bacteria</taxon>
        <taxon>Bacillati</taxon>
        <taxon>Bacillota</taxon>
        <taxon>Clostridia</taxon>
        <taxon>Lachnospirales</taxon>
        <taxon>Cellulosilyticaceae</taxon>
        <taxon>Holtiella</taxon>
    </lineage>
</organism>
<evidence type="ECO:0000313" key="6">
    <source>
        <dbReference type="Proteomes" id="UP001169242"/>
    </source>
</evidence>
<dbReference type="Pfam" id="PF00005">
    <property type="entry name" value="ABC_tran"/>
    <property type="match status" value="1"/>
</dbReference>
<dbReference type="AlphaFoldDB" id="A0AA42DL80"/>
<evidence type="ECO:0000313" key="5">
    <source>
        <dbReference type="EMBL" id="MDA3731121.1"/>
    </source>
</evidence>
<keyword evidence="1" id="KW-0813">Transport</keyword>
<dbReference type="PANTHER" id="PTHR42781">
    <property type="entry name" value="SPERMIDINE/PUTRESCINE IMPORT ATP-BINDING PROTEIN POTA"/>
    <property type="match status" value="1"/>
</dbReference>
<keyword evidence="2" id="KW-0547">Nucleotide-binding</keyword>
<dbReference type="PROSITE" id="PS50893">
    <property type="entry name" value="ABC_TRANSPORTER_2"/>
    <property type="match status" value="1"/>
</dbReference>
<dbReference type="InterPro" id="IPR027417">
    <property type="entry name" value="P-loop_NTPase"/>
</dbReference>
<dbReference type="GO" id="GO:0016887">
    <property type="term" value="F:ATP hydrolysis activity"/>
    <property type="evidence" value="ECO:0007669"/>
    <property type="project" value="InterPro"/>
</dbReference>
<dbReference type="Gene3D" id="3.40.50.300">
    <property type="entry name" value="P-loop containing nucleotide triphosphate hydrolases"/>
    <property type="match status" value="1"/>
</dbReference>
<dbReference type="InterPro" id="IPR003439">
    <property type="entry name" value="ABC_transporter-like_ATP-bd"/>
</dbReference>
<dbReference type="PROSITE" id="PS00211">
    <property type="entry name" value="ABC_TRANSPORTER_1"/>
    <property type="match status" value="1"/>
</dbReference>
<evidence type="ECO:0000256" key="3">
    <source>
        <dbReference type="ARBA" id="ARBA00022840"/>
    </source>
</evidence>
<dbReference type="SUPFAM" id="SSF52540">
    <property type="entry name" value="P-loop containing nucleoside triphosphate hydrolases"/>
    <property type="match status" value="1"/>
</dbReference>
<dbReference type="EMBL" id="JAQIFT010000028">
    <property type="protein sequence ID" value="MDA3731121.1"/>
    <property type="molecule type" value="Genomic_DNA"/>
</dbReference>
<proteinExistence type="predicted"/>
<dbReference type="RefSeq" id="WP_271011564.1">
    <property type="nucleotide sequence ID" value="NZ_JAQIFT010000028.1"/>
</dbReference>
<gene>
    <name evidence="5" type="ORF">PBV87_06420</name>
</gene>
<accession>A0AA42DL80</accession>
<feature type="domain" description="ABC transporter" evidence="4">
    <location>
        <begin position="2"/>
        <end position="205"/>
    </location>
</feature>
<evidence type="ECO:0000256" key="1">
    <source>
        <dbReference type="ARBA" id="ARBA00022448"/>
    </source>
</evidence>
<name>A0AA42DL80_9FIRM</name>
<evidence type="ECO:0000256" key="2">
    <source>
        <dbReference type="ARBA" id="ARBA00022741"/>
    </source>
</evidence>
<evidence type="ECO:0000259" key="4">
    <source>
        <dbReference type="PROSITE" id="PS50893"/>
    </source>
</evidence>
<comment type="caution">
    <text evidence="5">The sequence shown here is derived from an EMBL/GenBank/DDBJ whole genome shotgun (WGS) entry which is preliminary data.</text>
</comment>
<dbReference type="InterPro" id="IPR003593">
    <property type="entry name" value="AAA+_ATPase"/>
</dbReference>
<dbReference type="GO" id="GO:0005524">
    <property type="term" value="F:ATP binding"/>
    <property type="evidence" value="ECO:0007669"/>
    <property type="project" value="UniProtKB-KW"/>
</dbReference>